<gene>
    <name evidence="1" type="ORF">HNQ60_005187</name>
</gene>
<keyword evidence="2" id="KW-1185">Reference proteome</keyword>
<name>A0A841HWV3_9GAMM</name>
<sequence>MSAGDAEAMASGADRSEGMIMGAASKSAPGPNLSAQVLNTYVGKEITAICPHGFHDKTVNHCAHFVSHVMSLAVGVTCKSLSNKAVATIPGGCVKVHELFAKCAKVGLFADAPGEPVLVFVLGRNLVKLPTKSMTNVPKKHVGIHLDGTIWHYSNGKDKVVTATPEDFKKHYPGQVNEMYFGTFPSIAAPVSSK</sequence>
<evidence type="ECO:0000313" key="1">
    <source>
        <dbReference type="EMBL" id="MBB6096265.1"/>
    </source>
</evidence>
<reference evidence="1 2" key="1">
    <citation type="submission" date="2020-08" db="EMBL/GenBank/DDBJ databases">
        <title>Genomic Encyclopedia of Type Strains, Phase IV (KMG-IV): sequencing the most valuable type-strain genomes for metagenomic binning, comparative biology and taxonomic classification.</title>
        <authorList>
            <person name="Goeker M."/>
        </authorList>
    </citation>
    <scope>NUCLEOTIDE SEQUENCE [LARGE SCALE GENOMIC DNA]</scope>
    <source>
        <strain evidence="1 2">DSM 26723</strain>
    </source>
</reference>
<comment type="caution">
    <text evidence="1">The sequence shown here is derived from an EMBL/GenBank/DDBJ whole genome shotgun (WGS) entry which is preliminary data.</text>
</comment>
<accession>A0A841HWV3</accession>
<evidence type="ECO:0000313" key="2">
    <source>
        <dbReference type="Proteomes" id="UP000588068"/>
    </source>
</evidence>
<dbReference type="RefSeq" id="WP_184335656.1">
    <property type="nucleotide sequence ID" value="NZ_JACHHZ010000007.1"/>
</dbReference>
<organism evidence="1 2">
    <name type="scientific">Povalibacter uvarum</name>
    <dbReference type="NCBI Taxonomy" id="732238"/>
    <lineage>
        <taxon>Bacteria</taxon>
        <taxon>Pseudomonadati</taxon>
        <taxon>Pseudomonadota</taxon>
        <taxon>Gammaproteobacteria</taxon>
        <taxon>Steroidobacterales</taxon>
        <taxon>Steroidobacteraceae</taxon>
        <taxon>Povalibacter</taxon>
    </lineage>
</organism>
<protein>
    <submittedName>
        <fullName evidence="1">Uncharacterized protein</fullName>
    </submittedName>
</protein>
<dbReference type="AlphaFoldDB" id="A0A841HWV3"/>
<proteinExistence type="predicted"/>
<dbReference type="Proteomes" id="UP000588068">
    <property type="component" value="Unassembled WGS sequence"/>
</dbReference>
<dbReference type="EMBL" id="JACHHZ010000007">
    <property type="protein sequence ID" value="MBB6096265.1"/>
    <property type="molecule type" value="Genomic_DNA"/>
</dbReference>